<dbReference type="Proteomes" id="UP000008553">
    <property type="component" value="Unassembled WGS sequence"/>
</dbReference>
<keyword evidence="2" id="KW-1185">Reference proteome</keyword>
<dbReference type="PaxDb" id="73239-Q7RBP4"/>
<dbReference type="EMBL" id="AABL01002024">
    <property type="protein sequence ID" value="EAA18248.1"/>
    <property type="molecule type" value="Genomic_DNA"/>
</dbReference>
<evidence type="ECO:0000313" key="1">
    <source>
        <dbReference type="EMBL" id="EAA18248.1"/>
    </source>
</evidence>
<proteinExistence type="predicted"/>
<comment type="caution">
    <text evidence="1">The sequence shown here is derived from an EMBL/GenBank/DDBJ whole genome shotgun (WGS) entry which is preliminary data.</text>
</comment>
<sequence length="42" mass="5340">MNIKNNFNYINDMFNVWDYEYKNFIFLQLIKLNLKFIKQFIT</sequence>
<evidence type="ECO:0000313" key="2">
    <source>
        <dbReference type="Proteomes" id="UP000008553"/>
    </source>
</evidence>
<reference evidence="1 2" key="1">
    <citation type="journal article" date="2002" name="Nature">
        <title>Genome sequence and comparative analysis of the model rodent malaria parasite Plasmodium yoelii yoelii.</title>
        <authorList>
            <person name="Carlton J.M."/>
            <person name="Angiuoli S.V."/>
            <person name="Suh B.B."/>
            <person name="Kooij T.W."/>
            <person name="Pertea M."/>
            <person name="Silva J.C."/>
            <person name="Ermolaeva M.D."/>
            <person name="Allen J.E."/>
            <person name="Selengut J.D."/>
            <person name="Koo H.L."/>
            <person name="Peterson J.D."/>
            <person name="Pop M."/>
            <person name="Kosack D.S."/>
            <person name="Shumway M.F."/>
            <person name="Bidwell S.L."/>
            <person name="Shallom S.J."/>
            <person name="van Aken S.E."/>
            <person name="Riedmuller S.B."/>
            <person name="Feldblyum T.V."/>
            <person name="Cho J.K."/>
            <person name="Quackenbush J."/>
            <person name="Sedegah M."/>
            <person name="Shoaibi A."/>
            <person name="Cummings L.M."/>
            <person name="Florens L."/>
            <person name="Yates J.R."/>
            <person name="Raine J.D."/>
            <person name="Sinden R.E."/>
            <person name="Harris M.A."/>
            <person name="Cunningham D.A."/>
            <person name="Preiser P.R."/>
            <person name="Bergman L.W."/>
            <person name="Vaidya A.B."/>
            <person name="van Lin L.H."/>
            <person name="Janse C.J."/>
            <person name="Waters A.P."/>
            <person name="Smith H.O."/>
            <person name="White O.R."/>
            <person name="Salzberg S.L."/>
            <person name="Venter J.C."/>
            <person name="Fraser C.M."/>
            <person name="Hoffman S.L."/>
            <person name="Gardner M.J."/>
            <person name="Carucci D.J."/>
        </authorList>
    </citation>
    <scope>NUCLEOTIDE SEQUENCE [LARGE SCALE GENOMIC DNA]</scope>
    <source>
        <strain evidence="1 2">17XNL</strain>
    </source>
</reference>
<accession>Q7RBP4</accession>
<protein>
    <submittedName>
        <fullName evidence="1">Uncharacterized protein</fullName>
    </submittedName>
</protein>
<organism evidence="1 2">
    <name type="scientific">Plasmodium yoelii yoelii</name>
    <dbReference type="NCBI Taxonomy" id="73239"/>
    <lineage>
        <taxon>Eukaryota</taxon>
        <taxon>Sar</taxon>
        <taxon>Alveolata</taxon>
        <taxon>Apicomplexa</taxon>
        <taxon>Aconoidasida</taxon>
        <taxon>Haemosporida</taxon>
        <taxon>Plasmodiidae</taxon>
        <taxon>Plasmodium</taxon>
        <taxon>Plasmodium (Vinckeia)</taxon>
    </lineage>
</organism>
<dbReference type="AlphaFoldDB" id="Q7RBP4"/>
<feature type="non-terminal residue" evidence="1">
    <location>
        <position position="42"/>
    </location>
</feature>
<gene>
    <name evidence="1" type="ORF">PY06096</name>
</gene>
<name>Q7RBP4_PLAYO</name>
<dbReference type="InParanoid" id="Q7RBP4"/>